<dbReference type="EMBL" id="QQAY01000006">
    <property type="protein sequence ID" value="RDI41945.1"/>
    <property type="molecule type" value="Genomic_DNA"/>
</dbReference>
<evidence type="ECO:0000256" key="1">
    <source>
        <dbReference type="SAM" id="Phobius"/>
    </source>
</evidence>
<feature type="transmembrane region" description="Helical" evidence="1">
    <location>
        <begin position="57"/>
        <end position="81"/>
    </location>
</feature>
<proteinExistence type="predicted"/>
<dbReference type="OrthoDB" id="2680024at2"/>
<gene>
    <name evidence="2" type="ORF">DFR59_106104</name>
</gene>
<protein>
    <submittedName>
        <fullName evidence="2">BSH family holin</fullName>
    </submittedName>
</protein>
<organism evidence="2 3">
    <name type="scientific">Falsibacillus pallidus</name>
    <dbReference type="NCBI Taxonomy" id="493781"/>
    <lineage>
        <taxon>Bacteria</taxon>
        <taxon>Bacillati</taxon>
        <taxon>Bacillota</taxon>
        <taxon>Bacilli</taxon>
        <taxon>Bacillales</taxon>
        <taxon>Bacillaceae</taxon>
        <taxon>Falsibacillus</taxon>
    </lineage>
</organism>
<dbReference type="AlphaFoldDB" id="A0A370GDS8"/>
<dbReference type="Pfam" id="PF17368">
    <property type="entry name" value="YwcE"/>
    <property type="match status" value="1"/>
</dbReference>
<accession>A0A370GDS8</accession>
<keyword evidence="3" id="KW-1185">Reference proteome</keyword>
<keyword evidence="1" id="KW-0812">Transmembrane</keyword>
<reference evidence="2 3" key="1">
    <citation type="submission" date="2018-07" db="EMBL/GenBank/DDBJ databases">
        <title>Genomic Encyclopedia of Type Strains, Phase IV (KMG-IV): sequencing the most valuable type-strain genomes for metagenomic binning, comparative biology and taxonomic classification.</title>
        <authorList>
            <person name="Goeker M."/>
        </authorList>
    </citation>
    <scope>NUCLEOTIDE SEQUENCE [LARGE SCALE GENOMIC DNA]</scope>
    <source>
        <strain evidence="2 3">DSM 25281</strain>
    </source>
</reference>
<comment type="caution">
    <text evidence="2">The sequence shown here is derived from an EMBL/GenBank/DDBJ whole genome shotgun (WGS) entry which is preliminary data.</text>
</comment>
<keyword evidence="1" id="KW-1133">Transmembrane helix</keyword>
<sequence>MDVFMVYLFVATATPLFLWAEHKKWAIIHSPFVIALWASFIYYVAVPDMGTLGHIVLWTLFIANFLYAHVAAIYLYAAPFLREQKLKRRFTLIK</sequence>
<evidence type="ECO:0000313" key="2">
    <source>
        <dbReference type="EMBL" id="RDI41945.1"/>
    </source>
</evidence>
<dbReference type="RefSeq" id="WP_114745829.1">
    <property type="nucleotide sequence ID" value="NZ_QQAY01000006.1"/>
</dbReference>
<name>A0A370GDS8_9BACI</name>
<dbReference type="Proteomes" id="UP000255326">
    <property type="component" value="Unassembled WGS sequence"/>
</dbReference>
<keyword evidence="1" id="KW-0472">Membrane</keyword>
<feature type="transmembrane region" description="Helical" evidence="1">
    <location>
        <begin position="25"/>
        <end position="45"/>
    </location>
</feature>
<dbReference type="InterPro" id="IPR020185">
    <property type="entry name" value="Spore_morphogenesis_YwcE"/>
</dbReference>
<evidence type="ECO:0000313" key="3">
    <source>
        <dbReference type="Proteomes" id="UP000255326"/>
    </source>
</evidence>